<dbReference type="Proteomes" id="UP000295707">
    <property type="component" value="Unassembled WGS sequence"/>
</dbReference>
<dbReference type="PANTHER" id="PTHR32507:SF0">
    <property type="entry name" value="NA(+)_H(+) ANTIPORTER 2-RELATED"/>
    <property type="match status" value="1"/>
</dbReference>
<gene>
    <name evidence="12" type="ORF">DFR30_2016</name>
</gene>
<evidence type="ECO:0000256" key="3">
    <source>
        <dbReference type="ARBA" id="ARBA00022449"/>
    </source>
</evidence>
<evidence type="ECO:0000256" key="2">
    <source>
        <dbReference type="ARBA" id="ARBA00022448"/>
    </source>
</evidence>
<keyword evidence="4" id="KW-1003">Cell membrane</keyword>
<feature type="transmembrane region" description="Helical" evidence="9">
    <location>
        <begin position="118"/>
        <end position="138"/>
    </location>
</feature>
<evidence type="ECO:0000256" key="6">
    <source>
        <dbReference type="ARBA" id="ARBA00022989"/>
    </source>
</evidence>
<feature type="transmembrane region" description="Helical" evidence="9">
    <location>
        <begin position="150"/>
        <end position="174"/>
    </location>
</feature>
<dbReference type="PANTHER" id="PTHR32507">
    <property type="entry name" value="NA(+)/H(+) ANTIPORTER 1"/>
    <property type="match status" value="1"/>
</dbReference>
<feature type="transmembrane region" description="Helical" evidence="9">
    <location>
        <begin position="269"/>
        <end position="287"/>
    </location>
</feature>
<dbReference type="GO" id="GO:0005886">
    <property type="term" value="C:plasma membrane"/>
    <property type="evidence" value="ECO:0007669"/>
    <property type="project" value="UniProtKB-SubCell"/>
</dbReference>
<keyword evidence="2" id="KW-0813">Transport</keyword>
<sequence length="608" mass="65909">MNESIVLSIAAIGVLALACQWFAWWVKLPAILFLLLSGLLVGPVYGWINPDALFGDLLFPLVSLSVAVILFEGSLTLRFSEIKGLEHVVRRMVSSGMLVTWTVTTLATFTLLDTSFQMALLFGALTVVTGPTVIIPLLRTVRPVAHLANILRWEGIVIDPLGALLAVLVFEFIVLGSGGAAFGHTLLLFAEQILTGVVFGAAAGYALGVVLRRYWLPEFLHNAAALMVVFGVFALSNHMRAESGLLTVTVMGIWLANMKDVNVEGILDFKETLSIVLISGLFIILAARVDFNAVTALGWGALGVLLIMQFVARPLKILVSTWGSTLTWRERAMLAWVAPRGIVAAAVAALFALQLEQQGNEQASMLVPMTFIVIIGTVALQSVTARLVAVALGVAEPEPRGFLIVGGNPLARAIAVALQKQDIRVLLADTSWSNVRAAMMENIPAFYGMVVSEYADRRLDLVGIGQLLALSSVQEENALAVMRYRTEFGATNIYSLQVTPEKEGSAKTGKPLYGHIAFGEDVSYTQLSSMLSKGAEIHSTALTDEFGFNEYYKQHYGRAVPLFAINPRGKLFVYTADNNLKPTAGWTIISLIEPSPETDDPEKYNEPE</sequence>
<feature type="transmembrane region" description="Helical" evidence="9">
    <location>
        <begin position="365"/>
        <end position="394"/>
    </location>
</feature>
<dbReference type="Pfam" id="PF02254">
    <property type="entry name" value="TrkA_N"/>
    <property type="match status" value="1"/>
</dbReference>
<feature type="domain" description="Cation/H+ exchanger transmembrane" evidence="10">
    <location>
        <begin position="14"/>
        <end position="388"/>
    </location>
</feature>
<evidence type="ECO:0000313" key="12">
    <source>
        <dbReference type="EMBL" id="TCK18732.1"/>
    </source>
</evidence>
<evidence type="ECO:0000256" key="9">
    <source>
        <dbReference type="SAM" id="Phobius"/>
    </source>
</evidence>
<keyword evidence="3" id="KW-0050">Antiport</keyword>
<dbReference type="InterPro" id="IPR038770">
    <property type="entry name" value="Na+/solute_symporter_sf"/>
</dbReference>
<dbReference type="RefSeq" id="WP_132972792.1">
    <property type="nucleotide sequence ID" value="NZ_SMFX01000001.1"/>
</dbReference>
<evidence type="ECO:0000256" key="5">
    <source>
        <dbReference type="ARBA" id="ARBA00022692"/>
    </source>
</evidence>
<name>A0A4R1HN97_9GAMM</name>
<feature type="transmembrane region" description="Helical" evidence="9">
    <location>
        <begin position="6"/>
        <end position="24"/>
    </location>
</feature>
<feature type="transmembrane region" description="Helical" evidence="9">
    <location>
        <begin position="219"/>
        <end position="235"/>
    </location>
</feature>
<dbReference type="Gene3D" id="3.40.50.720">
    <property type="entry name" value="NAD(P)-binding Rossmann-like Domain"/>
    <property type="match status" value="1"/>
</dbReference>
<evidence type="ECO:0000256" key="4">
    <source>
        <dbReference type="ARBA" id="ARBA00022475"/>
    </source>
</evidence>
<feature type="transmembrane region" description="Helical" evidence="9">
    <location>
        <begin position="54"/>
        <end position="71"/>
    </location>
</feature>
<keyword evidence="13" id="KW-1185">Reference proteome</keyword>
<dbReference type="EMBL" id="SMFX01000001">
    <property type="protein sequence ID" value="TCK18732.1"/>
    <property type="molecule type" value="Genomic_DNA"/>
</dbReference>
<keyword evidence="6 9" id="KW-1133">Transmembrane helix</keyword>
<feature type="transmembrane region" description="Helical" evidence="9">
    <location>
        <begin position="186"/>
        <end position="207"/>
    </location>
</feature>
<evidence type="ECO:0000256" key="1">
    <source>
        <dbReference type="ARBA" id="ARBA00004651"/>
    </source>
</evidence>
<proteinExistence type="predicted"/>
<dbReference type="GO" id="GO:0006813">
    <property type="term" value="P:potassium ion transport"/>
    <property type="evidence" value="ECO:0007669"/>
    <property type="project" value="InterPro"/>
</dbReference>
<organism evidence="12 13">
    <name type="scientific">Thiogranum longum</name>
    <dbReference type="NCBI Taxonomy" id="1537524"/>
    <lineage>
        <taxon>Bacteria</taxon>
        <taxon>Pseudomonadati</taxon>
        <taxon>Pseudomonadota</taxon>
        <taxon>Gammaproteobacteria</taxon>
        <taxon>Chromatiales</taxon>
        <taxon>Ectothiorhodospiraceae</taxon>
        <taxon>Thiogranum</taxon>
    </lineage>
</organism>
<accession>A0A4R1HN97</accession>
<evidence type="ECO:0000256" key="8">
    <source>
        <dbReference type="ARBA" id="ARBA00023136"/>
    </source>
</evidence>
<evidence type="ECO:0000259" key="10">
    <source>
        <dbReference type="Pfam" id="PF00999"/>
    </source>
</evidence>
<dbReference type="InterPro" id="IPR006153">
    <property type="entry name" value="Cation/H_exchanger_TM"/>
</dbReference>
<feature type="domain" description="RCK N-terminal" evidence="11">
    <location>
        <begin position="402"/>
        <end position="502"/>
    </location>
</feature>
<keyword evidence="8 9" id="KW-0472">Membrane</keyword>
<comment type="caution">
    <text evidence="12">The sequence shown here is derived from an EMBL/GenBank/DDBJ whole genome shotgun (WGS) entry which is preliminary data.</text>
</comment>
<evidence type="ECO:0000313" key="13">
    <source>
        <dbReference type="Proteomes" id="UP000295707"/>
    </source>
</evidence>
<feature type="transmembrane region" description="Helical" evidence="9">
    <location>
        <begin position="92"/>
        <end position="112"/>
    </location>
</feature>
<protein>
    <submittedName>
        <fullName evidence="12">Sodium/proton antiporter (CPA1 family)</fullName>
    </submittedName>
</protein>
<evidence type="ECO:0000259" key="11">
    <source>
        <dbReference type="Pfam" id="PF02254"/>
    </source>
</evidence>
<dbReference type="OrthoDB" id="570124at2"/>
<keyword evidence="7" id="KW-0406">Ion transport</keyword>
<dbReference type="Gene3D" id="1.20.1530.20">
    <property type="match status" value="1"/>
</dbReference>
<dbReference type="InterPro" id="IPR003148">
    <property type="entry name" value="RCK_N"/>
</dbReference>
<dbReference type="Pfam" id="PF00999">
    <property type="entry name" value="Na_H_Exchanger"/>
    <property type="match status" value="1"/>
</dbReference>
<feature type="transmembrane region" description="Helical" evidence="9">
    <location>
        <begin position="293"/>
        <end position="312"/>
    </location>
</feature>
<comment type="subcellular location">
    <subcellularLocation>
        <location evidence="1">Cell membrane</location>
        <topology evidence="1">Multi-pass membrane protein</topology>
    </subcellularLocation>
</comment>
<feature type="transmembrane region" description="Helical" evidence="9">
    <location>
        <begin position="333"/>
        <end position="353"/>
    </location>
</feature>
<feature type="transmembrane region" description="Helical" evidence="9">
    <location>
        <begin position="31"/>
        <end position="48"/>
    </location>
</feature>
<reference evidence="12 13" key="1">
    <citation type="submission" date="2019-03" db="EMBL/GenBank/DDBJ databases">
        <title>Genomic Encyclopedia of Type Strains, Phase IV (KMG-IV): sequencing the most valuable type-strain genomes for metagenomic binning, comparative biology and taxonomic classification.</title>
        <authorList>
            <person name="Goeker M."/>
        </authorList>
    </citation>
    <scope>NUCLEOTIDE SEQUENCE [LARGE SCALE GENOMIC DNA]</scope>
    <source>
        <strain evidence="12 13">DSM 19610</strain>
    </source>
</reference>
<evidence type="ECO:0000256" key="7">
    <source>
        <dbReference type="ARBA" id="ARBA00023065"/>
    </source>
</evidence>
<dbReference type="GO" id="GO:1902600">
    <property type="term" value="P:proton transmembrane transport"/>
    <property type="evidence" value="ECO:0007669"/>
    <property type="project" value="InterPro"/>
</dbReference>
<dbReference type="AlphaFoldDB" id="A0A4R1HN97"/>
<keyword evidence="5 9" id="KW-0812">Transmembrane</keyword>
<dbReference type="GO" id="GO:0015297">
    <property type="term" value="F:antiporter activity"/>
    <property type="evidence" value="ECO:0007669"/>
    <property type="project" value="UniProtKB-KW"/>
</dbReference>